<keyword evidence="5 9" id="KW-0378">Hydrolase</keyword>
<keyword evidence="14" id="KW-1185">Reference proteome</keyword>
<comment type="similarity">
    <text evidence="2 9">Belongs to the glycosyl hydrolase 10 (cellulase F) family.</text>
</comment>
<dbReference type="Gene3D" id="3.20.20.80">
    <property type="entry name" value="Glycosidases"/>
    <property type="match status" value="1"/>
</dbReference>
<name>A0A136PX13_9ACTN</name>
<evidence type="ECO:0000256" key="3">
    <source>
        <dbReference type="ARBA" id="ARBA00022651"/>
    </source>
</evidence>
<evidence type="ECO:0000256" key="5">
    <source>
        <dbReference type="ARBA" id="ARBA00022801"/>
    </source>
</evidence>
<dbReference type="PANTHER" id="PTHR31490">
    <property type="entry name" value="GLYCOSYL HYDROLASE"/>
    <property type="match status" value="1"/>
</dbReference>
<dbReference type="InterPro" id="IPR001000">
    <property type="entry name" value="GH10_dom"/>
</dbReference>
<evidence type="ECO:0000256" key="8">
    <source>
        <dbReference type="ARBA" id="ARBA00023326"/>
    </source>
</evidence>
<dbReference type="PROSITE" id="PS51760">
    <property type="entry name" value="GH10_2"/>
    <property type="match status" value="1"/>
</dbReference>
<proteinExistence type="inferred from homology"/>
<reference evidence="13 14" key="1">
    <citation type="submission" date="2016-01" db="EMBL/GenBank/DDBJ databases">
        <title>Whole genome sequence and analysis of Micromonospora rosaria DSM 803, which can produce antibacterial substance rosamicin.</title>
        <authorList>
            <person name="Yang H."/>
            <person name="He X."/>
            <person name="Zhu D."/>
        </authorList>
    </citation>
    <scope>NUCLEOTIDE SEQUENCE [LARGE SCALE GENOMIC DNA]</scope>
    <source>
        <strain evidence="13 14">DSM 803</strain>
    </source>
</reference>
<organism evidence="13 14">
    <name type="scientific">Micromonospora rosaria</name>
    <dbReference type="NCBI Taxonomy" id="47874"/>
    <lineage>
        <taxon>Bacteria</taxon>
        <taxon>Bacillati</taxon>
        <taxon>Actinomycetota</taxon>
        <taxon>Actinomycetes</taxon>
        <taxon>Micromonosporales</taxon>
        <taxon>Micromonosporaceae</taxon>
        <taxon>Micromonospora</taxon>
    </lineage>
</organism>
<feature type="region of interest" description="Disordered" evidence="10">
    <location>
        <begin position="60"/>
        <end position="94"/>
    </location>
</feature>
<gene>
    <name evidence="13" type="ORF">AWW66_06690</name>
</gene>
<keyword evidence="11" id="KW-1133">Transmembrane helix</keyword>
<dbReference type="SUPFAM" id="SSF51445">
    <property type="entry name" value="(Trans)glycosidases"/>
    <property type="match status" value="1"/>
</dbReference>
<evidence type="ECO:0000313" key="14">
    <source>
        <dbReference type="Proteomes" id="UP000070620"/>
    </source>
</evidence>
<evidence type="ECO:0000256" key="4">
    <source>
        <dbReference type="ARBA" id="ARBA00022729"/>
    </source>
</evidence>
<accession>A0A136PX13</accession>
<dbReference type="EMBL" id="LRQV01000014">
    <property type="protein sequence ID" value="KXK62726.1"/>
    <property type="molecule type" value="Genomic_DNA"/>
</dbReference>
<keyword evidence="3" id="KW-0858">Xylan degradation</keyword>
<keyword evidence="7 9" id="KW-0326">Glycosidase</keyword>
<evidence type="ECO:0000256" key="10">
    <source>
        <dbReference type="SAM" id="MobiDB-lite"/>
    </source>
</evidence>
<evidence type="ECO:0000256" key="6">
    <source>
        <dbReference type="ARBA" id="ARBA00023277"/>
    </source>
</evidence>
<dbReference type="GO" id="GO:0045493">
    <property type="term" value="P:xylan catabolic process"/>
    <property type="evidence" value="ECO:0007669"/>
    <property type="project" value="UniProtKB-KW"/>
</dbReference>
<feature type="compositionally biased region" description="Low complexity" evidence="10">
    <location>
        <begin position="75"/>
        <end position="87"/>
    </location>
</feature>
<evidence type="ECO:0000313" key="13">
    <source>
        <dbReference type="EMBL" id="KXK62726.1"/>
    </source>
</evidence>
<keyword evidence="11" id="KW-0812">Transmembrane</keyword>
<evidence type="ECO:0000259" key="12">
    <source>
        <dbReference type="PROSITE" id="PS51760"/>
    </source>
</evidence>
<dbReference type="PRINTS" id="PR00134">
    <property type="entry name" value="GLHYDRLASE10"/>
</dbReference>
<dbReference type="EC" id="3.2.1.8" evidence="9"/>
<keyword evidence="6 9" id="KW-0119">Carbohydrate metabolism</keyword>
<feature type="transmembrane region" description="Helical" evidence="11">
    <location>
        <begin position="38"/>
        <end position="59"/>
    </location>
</feature>
<evidence type="ECO:0000256" key="11">
    <source>
        <dbReference type="SAM" id="Phobius"/>
    </source>
</evidence>
<dbReference type="PANTHER" id="PTHR31490:SF88">
    <property type="entry name" value="BETA-XYLANASE"/>
    <property type="match status" value="1"/>
</dbReference>
<dbReference type="Pfam" id="PF00331">
    <property type="entry name" value="Glyco_hydro_10"/>
    <property type="match status" value="1"/>
</dbReference>
<evidence type="ECO:0000256" key="7">
    <source>
        <dbReference type="ARBA" id="ARBA00023295"/>
    </source>
</evidence>
<feature type="compositionally biased region" description="Pro residues" evidence="10">
    <location>
        <begin position="65"/>
        <end position="74"/>
    </location>
</feature>
<dbReference type="SMART" id="SM00633">
    <property type="entry name" value="Glyco_10"/>
    <property type="match status" value="1"/>
</dbReference>
<dbReference type="RefSeq" id="WP_083978280.1">
    <property type="nucleotide sequence ID" value="NZ_JBIUBN010000024.1"/>
</dbReference>
<evidence type="ECO:0000256" key="1">
    <source>
        <dbReference type="ARBA" id="ARBA00000681"/>
    </source>
</evidence>
<protein>
    <recommendedName>
        <fullName evidence="9">Beta-xylanase</fullName>
        <ecNumber evidence="9">3.2.1.8</ecNumber>
    </recommendedName>
</protein>
<dbReference type="OrthoDB" id="3255194at2"/>
<comment type="caution">
    <text evidence="13">The sequence shown here is derived from an EMBL/GenBank/DDBJ whole genome shotgun (WGS) entry which is preliminary data.</text>
</comment>
<feature type="compositionally biased region" description="Low complexity" evidence="10">
    <location>
        <begin position="8"/>
        <end position="27"/>
    </location>
</feature>
<dbReference type="Proteomes" id="UP000070620">
    <property type="component" value="Unassembled WGS sequence"/>
</dbReference>
<dbReference type="GO" id="GO:0031176">
    <property type="term" value="F:endo-1,4-beta-xylanase activity"/>
    <property type="evidence" value="ECO:0007669"/>
    <property type="project" value="UniProtKB-EC"/>
</dbReference>
<dbReference type="InterPro" id="IPR044846">
    <property type="entry name" value="GH10"/>
</dbReference>
<dbReference type="InterPro" id="IPR017853">
    <property type="entry name" value="GH"/>
</dbReference>
<dbReference type="AlphaFoldDB" id="A0A136PX13"/>
<feature type="domain" description="GH10" evidence="12">
    <location>
        <begin position="86"/>
        <end position="399"/>
    </location>
</feature>
<comment type="catalytic activity">
    <reaction evidence="1 9">
        <text>Endohydrolysis of (1-&gt;4)-beta-D-xylosidic linkages in xylans.</text>
        <dbReference type="EC" id="3.2.1.8"/>
    </reaction>
</comment>
<feature type="region of interest" description="Disordered" evidence="10">
    <location>
        <begin position="1"/>
        <end position="32"/>
    </location>
</feature>
<evidence type="ECO:0000256" key="9">
    <source>
        <dbReference type="RuleBase" id="RU361174"/>
    </source>
</evidence>
<keyword evidence="11" id="KW-0472">Membrane</keyword>
<sequence length="415" mass="45394">MAENVRTDVAAGPASAGVAPADGTPRPVARRRPGRGSITLLVVLLLAVVAGAGAATIHARQSPAAGPPSGPPWSPTAAPTTGATPTGTGTGLRSLAPANLRIGSAMEMKLLDADPRFRDIFTTNFNALTAENAMKWRNLEPTRGGYNWTPSDQLVEFGQAHGQAVYGHTLVWHTAVPSWIDESWDTETIRDLLRNHVTTVVGRYRGKVWAWDVVNEVLDEQGGLRDTIWLRKLGPGYIADAFRWAHEADPNARLFINEYGTEGRTRKADGLFRLVRELRAVGVPVHGVGFQSHLRWDRTPDDTTGNLRRFADLGVSVAITELDVRITLPVTPEKLQRQERLYRHMLRACLTVPTCESFTVWGFSDATSWINTTYPDHGAACVFDADLEPKPAYDALVETLRERRGRVDVPSPGSG</sequence>
<keyword evidence="4" id="KW-0732">Signal</keyword>
<evidence type="ECO:0000256" key="2">
    <source>
        <dbReference type="ARBA" id="ARBA00007495"/>
    </source>
</evidence>
<keyword evidence="8 9" id="KW-0624">Polysaccharide degradation</keyword>